<keyword evidence="1" id="KW-1133">Transmembrane helix</keyword>
<keyword evidence="1" id="KW-0812">Transmembrane</keyword>
<accession>A0A6M3XRY8</accession>
<evidence type="ECO:0000256" key="1">
    <source>
        <dbReference type="SAM" id="Phobius"/>
    </source>
</evidence>
<dbReference type="EMBL" id="MT144868">
    <property type="protein sequence ID" value="QJI00679.1"/>
    <property type="molecule type" value="Genomic_DNA"/>
</dbReference>
<protein>
    <submittedName>
        <fullName evidence="2">Uncharacterized protein</fullName>
    </submittedName>
</protein>
<reference evidence="2" key="1">
    <citation type="submission" date="2020-03" db="EMBL/GenBank/DDBJ databases">
        <title>The deep terrestrial virosphere.</title>
        <authorList>
            <person name="Holmfeldt K."/>
            <person name="Nilsson E."/>
            <person name="Simone D."/>
            <person name="Lopez-Fernandez M."/>
            <person name="Wu X."/>
            <person name="de Brujin I."/>
            <person name="Lundin D."/>
            <person name="Andersson A."/>
            <person name="Bertilsson S."/>
            <person name="Dopson M."/>
        </authorList>
    </citation>
    <scope>NUCLEOTIDE SEQUENCE</scope>
    <source>
        <strain evidence="2">TM448B02051</strain>
    </source>
</reference>
<keyword evidence="1" id="KW-0472">Membrane</keyword>
<evidence type="ECO:0000313" key="2">
    <source>
        <dbReference type="EMBL" id="QJI00679.1"/>
    </source>
</evidence>
<gene>
    <name evidence="2" type="ORF">TM448B02051_0014</name>
</gene>
<organism evidence="2">
    <name type="scientific">viral metagenome</name>
    <dbReference type="NCBI Taxonomy" id="1070528"/>
    <lineage>
        <taxon>unclassified sequences</taxon>
        <taxon>metagenomes</taxon>
        <taxon>organismal metagenomes</taxon>
    </lineage>
</organism>
<sequence>MFPVIFNEWLNKQLVRLGWCVTLVIAGPLFWLIAFVLTRKWWRDRKEKGVLRVGGLTNS</sequence>
<name>A0A6M3XRY8_9ZZZZ</name>
<proteinExistence type="predicted"/>
<feature type="transmembrane region" description="Helical" evidence="1">
    <location>
        <begin position="16"/>
        <end position="38"/>
    </location>
</feature>
<dbReference type="AlphaFoldDB" id="A0A6M3XRY8"/>